<reference evidence="1" key="1">
    <citation type="submission" date="2019-08" db="EMBL/GenBank/DDBJ databases">
        <authorList>
            <person name="Kucharzyk K."/>
            <person name="Murdoch R.W."/>
            <person name="Higgins S."/>
            <person name="Loffler F."/>
        </authorList>
    </citation>
    <scope>NUCLEOTIDE SEQUENCE</scope>
</reference>
<dbReference type="AlphaFoldDB" id="A0A644ZGR9"/>
<gene>
    <name evidence="1" type="ORF">SDC9_86688</name>
</gene>
<organism evidence="1">
    <name type="scientific">bioreactor metagenome</name>
    <dbReference type="NCBI Taxonomy" id="1076179"/>
    <lineage>
        <taxon>unclassified sequences</taxon>
        <taxon>metagenomes</taxon>
        <taxon>ecological metagenomes</taxon>
    </lineage>
</organism>
<evidence type="ECO:0000313" key="1">
    <source>
        <dbReference type="EMBL" id="MPM40050.1"/>
    </source>
</evidence>
<comment type="caution">
    <text evidence="1">The sequence shown here is derived from an EMBL/GenBank/DDBJ whole genome shotgun (WGS) entry which is preliminary data.</text>
</comment>
<proteinExistence type="predicted"/>
<dbReference type="EMBL" id="VSSQ01008860">
    <property type="protein sequence ID" value="MPM40050.1"/>
    <property type="molecule type" value="Genomic_DNA"/>
</dbReference>
<name>A0A644ZGR9_9ZZZZ</name>
<sequence length="68" mass="7504">MTPQNIKGTLTVRFKEEGGKVSVSVFMTELKCIYEAGSHTTEDSRYSQIESASTGVLENTILQAISKY</sequence>
<accession>A0A644ZGR9</accession>
<protein>
    <submittedName>
        <fullName evidence="1">Uncharacterized protein</fullName>
    </submittedName>
</protein>